<dbReference type="Pfam" id="PF13173">
    <property type="entry name" value="AAA_14"/>
    <property type="match status" value="1"/>
</dbReference>
<comment type="caution">
    <text evidence="2">The sequence shown here is derived from an EMBL/GenBank/DDBJ whole genome shotgun (WGS) entry which is preliminary data.</text>
</comment>
<dbReference type="InterPro" id="IPR027417">
    <property type="entry name" value="P-loop_NTPase"/>
</dbReference>
<organism evidence="2 3">
    <name type="scientific">Mediterraneibacter gnavus</name>
    <name type="common">Ruminococcus gnavus</name>
    <dbReference type="NCBI Taxonomy" id="33038"/>
    <lineage>
        <taxon>Bacteria</taxon>
        <taxon>Bacillati</taxon>
        <taxon>Bacillota</taxon>
        <taxon>Clostridia</taxon>
        <taxon>Lachnospirales</taxon>
        <taxon>Lachnospiraceae</taxon>
        <taxon>Mediterraneibacter</taxon>
    </lineage>
</organism>
<sequence>MTYTNCITVYRGDEIPKTPYKKKRDCYQQLNDYMLQETPPIGKICAIYGLRRTGKSVMMLQCIDEMSEVQRSKSVYLLCQQGCDMYQLRLILDSLLKEGIRNFFIDEITEVEDFQVYGNILSDGYTLKGAKIAIAGTDSLGIRLAGMDILYDRMVIIHTSQISYAEFSRLLDGKGIEQYIEYGGTLTDSQYKTMQARDDYVNTAIVTNILHSLEKNEEVRNYHPALTELYENKELVSVLNKMINKYSYYVTLKAINKCFKSAPLYSTIHNMDGQFAVENIDAGKANLATKKALHIRDLDEMETSLKPDDLDELKTYLKELDLFLQIPCYKSLSKMQRDRDLEIVTQPGMIYAHASELMKVLSADEYWSETCEIDDRKEFKKRADNFVKGILLENIILSETYIWLQSIDAERYYVSQLSTILPESMQQVEADLIIVDTETEEAHLFEIKFSDQQVEEQTKHLQNSEFIAYVDQNFGKVKSKTVIYNGADAEAFGVKYLNAETFLCRIHEMKLDKKVAFERLIALPENVSRTTEKSVKKIKKEMGPKL</sequence>
<feature type="domain" description="AAA" evidence="1">
    <location>
        <begin position="43"/>
        <end position="167"/>
    </location>
</feature>
<reference evidence="2" key="1">
    <citation type="submission" date="2023-01" db="EMBL/GenBank/DDBJ databases">
        <title>Human gut microbiome strain richness.</title>
        <authorList>
            <person name="Chen-Liaw A."/>
        </authorList>
    </citation>
    <scope>NUCLEOTIDE SEQUENCE</scope>
    <source>
        <strain evidence="2">RTP21484st1_H11_RTP21484_190118</strain>
    </source>
</reference>
<dbReference type="SUPFAM" id="SSF52540">
    <property type="entry name" value="P-loop containing nucleoside triphosphate hydrolases"/>
    <property type="match status" value="1"/>
</dbReference>
<gene>
    <name evidence="2" type="ORF">PNW85_09725</name>
</gene>
<proteinExistence type="predicted"/>
<protein>
    <submittedName>
        <fullName evidence="2">AAA family ATPase</fullName>
    </submittedName>
</protein>
<name>A0AAW6DEZ7_MEDGN</name>
<evidence type="ECO:0000313" key="2">
    <source>
        <dbReference type="EMBL" id="MDB8686953.1"/>
    </source>
</evidence>
<dbReference type="RefSeq" id="WP_272107869.1">
    <property type="nucleotide sequence ID" value="NZ_DAWDPA010000021.1"/>
</dbReference>
<dbReference type="PANTHER" id="PTHR33295:SF18">
    <property type="entry name" value="AAA+ ATPASE DOMAIN-CONTAINING PROTEIN"/>
    <property type="match status" value="1"/>
</dbReference>
<evidence type="ECO:0000259" key="1">
    <source>
        <dbReference type="Pfam" id="PF13173"/>
    </source>
</evidence>
<accession>A0AAW6DEZ7</accession>
<dbReference type="AlphaFoldDB" id="A0AAW6DEZ7"/>
<dbReference type="PANTHER" id="PTHR33295">
    <property type="entry name" value="ATPASE"/>
    <property type="match status" value="1"/>
</dbReference>
<dbReference type="InterPro" id="IPR041682">
    <property type="entry name" value="AAA_14"/>
</dbReference>
<dbReference type="Proteomes" id="UP001212160">
    <property type="component" value="Unassembled WGS sequence"/>
</dbReference>
<dbReference type="EMBL" id="JAQMLA010000025">
    <property type="protein sequence ID" value="MDB8686953.1"/>
    <property type="molecule type" value="Genomic_DNA"/>
</dbReference>
<evidence type="ECO:0000313" key="3">
    <source>
        <dbReference type="Proteomes" id="UP001212160"/>
    </source>
</evidence>